<keyword evidence="3" id="KW-1185">Reference proteome</keyword>
<dbReference type="EMBL" id="BAAAMU010000080">
    <property type="protein sequence ID" value="GAA1668192.1"/>
    <property type="molecule type" value="Genomic_DNA"/>
</dbReference>
<dbReference type="Proteomes" id="UP001500064">
    <property type="component" value="Unassembled WGS sequence"/>
</dbReference>
<organism evidence="2 3">
    <name type="scientific">Nonomuraea maheshkhaliensis</name>
    <dbReference type="NCBI Taxonomy" id="419590"/>
    <lineage>
        <taxon>Bacteria</taxon>
        <taxon>Bacillati</taxon>
        <taxon>Actinomycetota</taxon>
        <taxon>Actinomycetes</taxon>
        <taxon>Streptosporangiales</taxon>
        <taxon>Streptosporangiaceae</taxon>
        <taxon>Nonomuraea</taxon>
    </lineage>
</organism>
<sequence>MNWPAEGAGADAPPVPLAQEVSASASDTDSTDQRTSGVLMGGFASTLIKRGIKHADDGHVAPGQCGNVHTSENVPISQKKRQPLLSLRFLVVKEVRRCGTPAERPTPPAPRSIPHTREGPAGKSGRPLIGQAPQGQGGTGALLVVGSC</sequence>
<comment type="caution">
    <text evidence="2">The sequence shown here is derived from an EMBL/GenBank/DDBJ whole genome shotgun (WGS) entry which is preliminary data.</text>
</comment>
<evidence type="ECO:0000256" key="1">
    <source>
        <dbReference type="SAM" id="MobiDB-lite"/>
    </source>
</evidence>
<gene>
    <name evidence="2" type="ORF">GCM10009733_077150</name>
</gene>
<reference evidence="2 3" key="1">
    <citation type="journal article" date="2019" name="Int. J. Syst. Evol. Microbiol.">
        <title>The Global Catalogue of Microorganisms (GCM) 10K type strain sequencing project: providing services to taxonomists for standard genome sequencing and annotation.</title>
        <authorList>
            <consortium name="The Broad Institute Genomics Platform"/>
            <consortium name="The Broad Institute Genome Sequencing Center for Infectious Disease"/>
            <person name="Wu L."/>
            <person name="Ma J."/>
        </authorList>
    </citation>
    <scope>NUCLEOTIDE SEQUENCE [LARGE SCALE GENOMIC DNA]</scope>
    <source>
        <strain evidence="2 3">JCM 13929</strain>
    </source>
</reference>
<accession>A0ABN2GAV1</accession>
<proteinExistence type="predicted"/>
<feature type="region of interest" description="Disordered" evidence="1">
    <location>
        <begin position="98"/>
        <end position="140"/>
    </location>
</feature>
<evidence type="ECO:0000313" key="2">
    <source>
        <dbReference type="EMBL" id="GAA1668192.1"/>
    </source>
</evidence>
<name>A0ABN2GAV1_9ACTN</name>
<feature type="region of interest" description="Disordered" evidence="1">
    <location>
        <begin position="1"/>
        <end position="37"/>
    </location>
</feature>
<evidence type="ECO:0000313" key="3">
    <source>
        <dbReference type="Proteomes" id="UP001500064"/>
    </source>
</evidence>
<protein>
    <submittedName>
        <fullName evidence="2">Uncharacterized protein</fullName>
    </submittedName>
</protein>